<evidence type="ECO:0000313" key="1">
    <source>
        <dbReference type="EMBL" id="CAB3995479.1"/>
    </source>
</evidence>
<dbReference type="EMBL" id="CACRXK020002672">
    <property type="protein sequence ID" value="CAB3995479.1"/>
    <property type="molecule type" value="Genomic_DNA"/>
</dbReference>
<dbReference type="AlphaFoldDB" id="A0A6S7GYV7"/>
<accession>A0A6S7GYV7</accession>
<gene>
    <name evidence="1" type="ORF">PACLA_8A014084</name>
</gene>
<keyword evidence="2" id="KW-1185">Reference proteome</keyword>
<comment type="caution">
    <text evidence="1">The sequence shown here is derived from an EMBL/GenBank/DDBJ whole genome shotgun (WGS) entry which is preliminary data.</text>
</comment>
<evidence type="ECO:0000313" key="2">
    <source>
        <dbReference type="Proteomes" id="UP001152795"/>
    </source>
</evidence>
<reference evidence="1" key="1">
    <citation type="submission" date="2020-04" db="EMBL/GenBank/DDBJ databases">
        <authorList>
            <person name="Alioto T."/>
            <person name="Alioto T."/>
            <person name="Gomez Garrido J."/>
        </authorList>
    </citation>
    <scope>NUCLEOTIDE SEQUENCE</scope>
    <source>
        <strain evidence="1">A484AB</strain>
    </source>
</reference>
<organism evidence="1 2">
    <name type="scientific">Paramuricea clavata</name>
    <name type="common">Red gorgonian</name>
    <name type="synonym">Violescent sea-whip</name>
    <dbReference type="NCBI Taxonomy" id="317549"/>
    <lineage>
        <taxon>Eukaryota</taxon>
        <taxon>Metazoa</taxon>
        <taxon>Cnidaria</taxon>
        <taxon>Anthozoa</taxon>
        <taxon>Octocorallia</taxon>
        <taxon>Malacalcyonacea</taxon>
        <taxon>Plexauridae</taxon>
        <taxon>Paramuricea</taxon>
    </lineage>
</organism>
<sequence>MFYRLPKRLLFLEKKHSTDFGNILVYINNLHCCTIRFVQYLTKLIEFFVKAILIGLTTDLIPVELENENVNRSVLKSEVLSEHSQPQINTEKDEKDFLPPFWSVSHSKTEESGSESETEDDMLPGNQCHQCLGLFSSRSNLTKHLRLGRCKSKKRKHTMAFGENEKENSIIQPPDLFVYNQKRLLPALWDHCAVKKVKKLHYDIDGVCVYELDYDAANMMGSSKDGRPWRIWHTSRRSGYDGIRRVATCGGTYQCNNNRCPYLHSYSKTNKVQFKTVTSQVTSCACCGYEAVPVPCDAKKVWEFSNDTLLVYHCGKHSCVAKKQI</sequence>
<dbReference type="Proteomes" id="UP001152795">
    <property type="component" value="Unassembled WGS sequence"/>
</dbReference>
<name>A0A6S7GYV7_PARCT</name>
<dbReference type="OrthoDB" id="10048910at2759"/>
<proteinExistence type="predicted"/>
<protein>
    <submittedName>
        <fullName evidence="1">Uncharacterized protein</fullName>
    </submittedName>
</protein>